<accession>A0A4C1XL18</accession>
<evidence type="ECO:0000313" key="3">
    <source>
        <dbReference type="Proteomes" id="UP000299102"/>
    </source>
</evidence>
<reference evidence="2 3" key="1">
    <citation type="journal article" date="2019" name="Commun. Biol.">
        <title>The bagworm genome reveals a unique fibroin gene that provides high tensile strength.</title>
        <authorList>
            <person name="Kono N."/>
            <person name="Nakamura H."/>
            <person name="Ohtoshi R."/>
            <person name="Tomita M."/>
            <person name="Numata K."/>
            <person name="Arakawa K."/>
        </authorList>
    </citation>
    <scope>NUCLEOTIDE SEQUENCE [LARGE SCALE GENOMIC DNA]</scope>
</reference>
<name>A0A4C1XL18_EUMVA</name>
<sequence>MPVAPIKRALGINNPCSKRSDMRQQLPRRHDGGSVASAWSINFEMSAVPVSYAHRKEEEAGAWQDEVAISEFVDLAVIRRLPPSNGQQHASAVRSMQTGLCKPPTAARRAPVDVRQQQSRQHTSPIHSIKM</sequence>
<feature type="compositionally biased region" description="Polar residues" evidence="1">
    <location>
        <begin position="85"/>
        <end position="98"/>
    </location>
</feature>
<proteinExistence type="predicted"/>
<feature type="region of interest" description="Disordered" evidence="1">
    <location>
        <begin position="85"/>
        <end position="131"/>
    </location>
</feature>
<organism evidence="2 3">
    <name type="scientific">Eumeta variegata</name>
    <name type="common">Bagworm moth</name>
    <name type="synonym">Eumeta japonica</name>
    <dbReference type="NCBI Taxonomy" id="151549"/>
    <lineage>
        <taxon>Eukaryota</taxon>
        <taxon>Metazoa</taxon>
        <taxon>Ecdysozoa</taxon>
        <taxon>Arthropoda</taxon>
        <taxon>Hexapoda</taxon>
        <taxon>Insecta</taxon>
        <taxon>Pterygota</taxon>
        <taxon>Neoptera</taxon>
        <taxon>Endopterygota</taxon>
        <taxon>Lepidoptera</taxon>
        <taxon>Glossata</taxon>
        <taxon>Ditrysia</taxon>
        <taxon>Tineoidea</taxon>
        <taxon>Psychidae</taxon>
        <taxon>Oiketicinae</taxon>
        <taxon>Eumeta</taxon>
    </lineage>
</organism>
<dbReference type="Proteomes" id="UP000299102">
    <property type="component" value="Unassembled WGS sequence"/>
</dbReference>
<comment type="caution">
    <text evidence="2">The sequence shown here is derived from an EMBL/GenBank/DDBJ whole genome shotgun (WGS) entry which is preliminary data.</text>
</comment>
<gene>
    <name evidence="2" type="ORF">EVAR_49277_1</name>
</gene>
<keyword evidence="3" id="KW-1185">Reference proteome</keyword>
<feature type="compositionally biased region" description="Polar residues" evidence="1">
    <location>
        <begin position="115"/>
        <end position="131"/>
    </location>
</feature>
<dbReference type="AlphaFoldDB" id="A0A4C1XL18"/>
<protein>
    <submittedName>
        <fullName evidence="2">Uncharacterized protein</fullName>
    </submittedName>
</protein>
<evidence type="ECO:0000256" key="1">
    <source>
        <dbReference type="SAM" id="MobiDB-lite"/>
    </source>
</evidence>
<evidence type="ECO:0000313" key="2">
    <source>
        <dbReference type="EMBL" id="GBP64481.1"/>
    </source>
</evidence>
<dbReference type="EMBL" id="BGZK01000899">
    <property type="protein sequence ID" value="GBP64481.1"/>
    <property type="molecule type" value="Genomic_DNA"/>
</dbReference>